<keyword evidence="4" id="KW-0472">Membrane</keyword>
<evidence type="ECO:0000259" key="6">
    <source>
        <dbReference type="PROSITE" id="PS51085"/>
    </source>
</evidence>
<dbReference type="InterPro" id="IPR050697">
    <property type="entry name" value="Adenylyl/Guanylyl_Cyclase_3/4"/>
</dbReference>
<comment type="similarity">
    <text evidence="2">Belongs to the adrenodoxin/putidaredoxin family.</text>
</comment>
<comment type="caution">
    <text evidence="7">The sequence shown here is derived from an EMBL/GenBank/DDBJ whole genome shotgun (WGS) entry which is preliminary data.</text>
</comment>
<dbReference type="AlphaFoldDB" id="A0A7K1TB82"/>
<dbReference type="InterPro" id="IPR001041">
    <property type="entry name" value="2Fe-2S_ferredoxin-type"/>
</dbReference>
<dbReference type="Pfam" id="PF00111">
    <property type="entry name" value="Fer2"/>
    <property type="match status" value="1"/>
</dbReference>
<dbReference type="SMART" id="SM00044">
    <property type="entry name" value="CYCc"/>
    <property type="match status" value="1"/>
</dbReference>
<protein>
    <submittedName>
        <fullName evidence="7">2Fe-2S iron-sulfur cluster binding domain-containing protein</fullName>
    </submittedName>
</protein>
<organism evidence="7 8">
    <name type="scientific">Hymenobacter ginkgonis</name>
    <dbReference type="NCBI Taxonomy" id="2682976"/>
    <lineage>
        <taxon>Bacteria</taxon>
        <taxon>Pseudomonadati</taxon>
        <taxon>Bacteroidota</taxon>
        <taxon>Cytophagia</taxon>
        <taxon>Cytophagales</taxon>
        <taxon>Hymenobacteraceae</taxon>
        <taxon>Hymenobacter</taxon>
    </lineage>
</organism>
<proteinExistence type="inferred from homology"/>
<dbReference type="GO" id="GO:0005886">
    <property type="term" value="C:plasma membrane"/>
    <property type="evidence" value="ECO:0007669"/>
    <property type="project" value="UniProtKB-SubCell"/>
</dbReference>
<dbReference type="Gene3D" id="3.30.70.1230">
    <property type="entry name" value="Nucleotide cyclase"/>
    <property type="match status" value="1"/>
</dbReference>
<dbReference type="Pfam" id="PF00211">
    <property type="entry name" value="Guanylate_cyc"/>
    <property type="match status" value="1"/>
</dbReference>
<reference evidence="7 8" key="1">
    <citation type="submission" date="2019-12" db="EMBL/GenBank/DDBJ databases">
        <title>Hymenobacter sp. HMF4947 Genome sequencing and assembly.</title>
        <authorList>
            <person name="Kang H."/>
            <person name="Cha I."/>
            <person name="Kim H."/>
            <person name="Joh K."/>
        </authorList>
    </citation>
    <scope>NUCLEOTIDE SEQUENCE [LARGE SCALE GENOMIC DNA]</scope>
    <source>
        <strain evidence="7 8">HMF4947</strain>
    </source>
</reference>
<gene>
    <name evidence="7" type="ORF">GO988_04955</name>
</gene>
<dbReference type="InterPro" id="IPR029787">
    <property type="entry name" value="Nucleotide_cyclase"/>
</dbReference>
<dbReference type="Gene3D" id="3.10.20.30">
    <property type="match status" value="1"/>
</dbReference>
<evidence type="ECO:0000313" key="7">
    <source>
        <dbReference type="EMBL" id="MVN75670.1"/>
    </source>
</evidence>
<dbReference type="PROSITE" id="PS51085">
    <property type="entry name" value="2FE2S_FER_2"/>
    <property type="match status" value="1"/>
</dbReference>
<feature type="domain" description="2Fe-2S ferredoxin-type" evidence="6">
    <location>
        <begin position="47"/>
        <end position="142"/>
    </location>
</feature>
<evidence type="ECO:0000256" key="1">
    <source>
        <dbReference type="ARBA" id="ARBA00004651"/>
    </source>
</evidence>
<dbReference type="SUPFAM" id="SSF54292">
    <property type="entry name" value="2Fe-2S ferredoxin-like"/>
    <property type="match status" value="1"/>
</dbReference>
<dbReference type="InterPro" id="IPR018298">
    <property type="entry name" value="Adrenodoxin_Fe-S_BS"/>
</dbReference>
<dbReference type="GO" id="GO:0035556">
    <property type="term" value="P:intracellular signal transduction"/>
    <property type="evidence" value="ECO:0007669"/>
    <property type="project" value="InterPro"/>
</dbReference>
<accession>A0A7K1TB82</accession>
<dbReference type="SUPFAM" id="SSF55073">
    <property type="entry name" value="Nucleotide cyclase"/>
    <property type="match status" value="1"/>
</dbReference>
<comment type="subcellular location">
    <subcellularLocation>
        <location evidence="1">Cell membrane</location>
        <topology evidence="1">Multi-pass membrane protein</topology>
    </subcellularLocation>
</comment>
<evidence type="ECO:0000256" key="2">
    <source>
        <dbReference type="ARBA" id="ARBA00010914"/>
    </source>
</evidence>
<dbReference type="InterPro" id="IPR012675">
    <property type="entry name" value="Beta-grasp_dom_sf"/>
</dbReference>
<dbReference type="GO" id="GO:0140647">
    <property type="term" value="P:P450-containing electron transport chain"/>
    <property type="evidence" value="ECO:0007669"/>
    <property type="project" value="InterPro"/>
</dbReference>
<keyword evidence="8" id="KW-1185">Reference proteome</keyword>
<dbReference type="GO" id="GO:0006171">
    <property type="term" value="P:cAMP biosynthetic process"/>
    <property type="evidence" value="ECO:0007669"/>
    <property type="project" value="TreeGrafter"/>
</dbReference>
<dbReference type="PANTHER" id="PTHR43081">
    <property type="entry name" value="ADENYLATE CYCLASE, TERMINAL-DIFFERENTIATION SPECIFIC-RELATED"/>
    <property type="match status" value="1"/>
</dbReference>
<evidence type="ECO:0000313" key="8">
    <source>
        <dbReference type="Proteomes" id="UP000441336"/>
    </source>
</evidence>
<dbReference type="PANTHER" id="PTHR43081:SF17">
    <property type="entry name" value="BLL5647 PROTEIN"/>
    <property type="match status" value="1"/>
</dbReference>
<feature type="domain" description="Guanylate cyclase" evidence="5">
    <location>
        <begin position="167"/>
        <end position="298"/>
    </location>
</feature>
<dbReference type="Proteomes" id="UP000441336">
    <property type="component" value="Unassembled WGS sequence"/>
</dbReference>
<evidence type="ECO:0000256" key="3">
    <source>
        <dbReference type="ARBA" id="ARBA00022475"/>
    </source>
</evidence>
<dbReference type="CDD" id="cd00207">
    <property type="entry name" value="fer2"/>
    <property type="match status" value="1"/>
</dbReference>
<dbReference type="GO" id="GO:0004016">
    <property type="term" value="F:adenylate cyclase activity"/>
    <property type="evidence" value="ECO:0007669"/>
    <property type="project" value="UniProtKB-ARBA"/>
</dbReference>
<dbReference type="EMBL" id="WQKZ01000001">
    <property type="protein sequence ID" value="MVN75670.1"/>
    <property type="molecule type" value="Genomic_DNA"/>
</dbReference>
<name>A0A7K1TB82_9BACT</name>
<dbReference type="PROSITE" id="PS00814">
    <property type="entry name" value="ADX"/>
    <property type="match status" value="1"/>
</dbReference>
<evidence type="ECO:0000259" key="5">
    <source>
        <dbReference type="PROSITE" id="PS50125"/>
    </source>
</evidence>
<dbReference type="CDD" id="cd07302">
    <property type="entry name" value="CHD"/>
    <property type="match status" value="1"/>
</dbReference>
<keyword evidence="3" id="KW-1003">Cell membrane</keyword>
<dbReference type="InterPro" id="IPR001054">
    <property type="entry name" value="A/G_cyclase"/>
</dbReference>
<dbReference type="GO" id="GO:0051537">
    <property type="term" value="F:2 iron, 2 sulfur cluster binding"/>
    <property type="evidence" value="ECO:0007669"/>
    <property type="project" value="InterPro"/>
</dbReference>
<evidence type="ECO:0000256" key="4">
    <source>
        <dbReference type="ARBA" id="ARBA00023136"/>
    </source>
</evidence>
<sequence length="351" mass="37619">MGSRRSSIACQTAACAGGIFLSFSRAYERANLPLCILPVECPLPAMPHLYALPDDRTLTIAPGETILAATLRQGIPHAHACGGQAVCSTCRVQVLDGLAYCSPRNAPEQALADRLRLPPAVRLACQTTVAGGDVRFSRPILDTLDLELAAQELQHPGQQLGQLQQVAILFSDIQDYTVLADQLPPYDVIHILNRYFGVMSEIVAAHHGHISDFIGDGLMVVFGLSHPATAVPDALAAGQAMLRGVEQLNPYLKQMYGCAFHVRIGLHYGEAVVGHIGGNGFRKLATIGDTVNVAARIESANKEYGTYFLVSEAVVEAAGPSLVVRQGFLAPLKGKKGLHRLYEVAPEPENE</sequence>
<dbReference type="PROSITE" id="PS50125">
    <property type="entry name" value="GUANYLATE_CYCLASE_2"/>
    <property type="match status" value="1"/>
</dbReference>
<dbReference type="InterPro" id="IPR036010">
    <property type="entry name" value="2Fe-2S_ferredoxin-like_sf"/>
</dbReference>